<reference evidence="1 2" key="1">
    <citation type="journal article" date="2019" name="Sci. Rep.">
        <title>Orb-weaving spider Araneus ventricosus genome elucidates the spidroin gene catalogue.</title>
        <authorList>
            <person name="Kono N."/>
            <person name="Nakamura H."/>
            <person name="Ohtoshi R."/>
            <person name="Moran D.A.P."/>
            <person name="Shinohara A."/>
            <person name="Yoshida Y."/>
            <person name="Fujiwara M."/>
            <person name="Mori M."/>
            <person name="Tomita M."/>
            <person name="Arakawa K."/>
        </authorList>
    </citation>
    <scope>NUCLEOTIDE SEQUENCE [LARGE SCALE GENOMIC DNA]</scope>
</reference>
<gene>
    <name evidence="1" type="ORF">AVEN_273781_1</name>
</gene>
<dbReference type="Proteomes" id="UP000499080">
    <property type="component" value="Unassembled WGS sequence"/>
</dbReference>
<proteinExistence type="predicted"/>
<sequence length="103" mass="12006">MKTPHYSNHSKNLIIAIRHYHVFKSYTPKPEEASEQQPASRKDLVKFQEDDTQVWAINCQQRKEPLFSRKSHSNARNRLSLAFVELGGLRRDRAHRVKGLIAP</sequence>
<accession>A0A4Y2N2W1</accession>
<evidence type="ECO:0000313" key="1">
    <source>
        <dbReference type="EMBL" id="GBN33039.1"/>
    </source>
</evidence>
<organism evidence="1 2">
    <name type="scientific">Araneus ventricosus</name>
    <name type="common">Orbweaver spider</name>
    <name type="synonym">Epeira ventricosa</name>
    <dbReference type="NCBI Taxonomy" id="182803"/>
    <lineage>
        <taxon>Eukaryota</taxon>
        <taxon>Metazoa</taxon>
        <taxon>Ecdysozoa</taxon>
        <taxon>Arthropoda</taxon>
        <taxon>Chelicerata</taxon>
        <taxon>Arachnida</taxon>
        <taxon>Araneae</taxon>
        <taxon>Araneomorphae</taxon>
        <taxon>Entelegynae</taxon>
        <taxon>Araneoidea</taxon>
        <taxon>Araneidae</taxon>
        <taxon>Araneus</taxon>
    </lineage>
</organism>
<dbReference type="EMBL" id="BGPR01008324">
    <property type="protein sequence ID" value="GBN33039.1"/>
    <property type="molecule type" value="Genomic_DNA"/>
</dbReference>
<dbReference type="AlphaFoldDB" id="A0A4Y2N2W1"/>
<comment type="caution">
    <text evidence="1">The sequence shown here is derived from an EMBL/GenBank/DDBJ whole genome shotgun (WGS) entry which is preliminary data.</text>
</comment>
<protein>
    <submittedName>
        <fullName evidence="1">Uncharacterized protein</fullName>
    </submittedName>
</protein>
<keyword evidence="2" id="KW-1185">Reference proteome</keyword>
<dbReference type="OrthoDB" id="9884289at2759"/>
<evidence type="ECO:0000313" key="2">
    <source>
        <dbReference type="Proteomes" id="UP000499080"/>
    </source>
</evidence>
<name>A0A4Y2N2W1_ARAVE</name>